<protein>
    <submittedName>
        <fullName evidence="1">Uncharacterized protein</fullName>
    </submittedName>
</protein>
<reference evidence="2" key="1">
    <citation type="submission" date="2021-11" db="EMBL/GenBank/DDBJ databases">
        <title>Cultivation dependent microbiological survey of springs from the worlds oldest radium mine currently devoted to the extraction of radon-saturated water.</title>
        <authorList>
            <person name="Kapinusova G."/>
            <person name="Smrhova T."/>
            <person name="Strejcek M."/>
            <person name="Suman J."/>
            <person name="Jani K."/>
            <person name="Pajer P."/>
            <person name="Uhlik O."/>
        </authorList>
    </citation>
    <scope>NUCLEOTIDE SEQUENCE [LARGE SCALE GENOMIC DNA]</scope>
    <source>
        <strain evidence="2">J379</strain>
    </source>
</reference>
<keyword evidence="2" id="KW-1185">Reference proteome</keyword>
<evidence type="ECO:0000313" key="2">
    <source>
        <dbReference type="Proteomes" id="UP001058860"/>
    </source>
</evidence>
<proteinExistence type="predicted"/>
<dbReference type="EMBL" id="CP088295">
    <property type="protein sequence ID" value="UUY02920.1"/>
    <property type="molecule type" value="Genomic_DNA"/>
</dbReference>
<accession>A0ABY5PEI9</accession>
<name>A0ABY5PEI9_9ACTN</name>
<dbReference type="RefSeq" id="WP_353863442.1">
    <property type="nucleotide sequence ID" value="NZ_CP088295.1"/>
</dbReference>
<organism evidence="1 2">
    <name type="scientific">Svornostia abyssi</name>
    <dbReference type="NCBI Taxonomy" id="2898438"/>
    <lineage>
        <taxon>Bacteria</taxon>
        <taxon>Bacillati</taxon>
        <taxon>Actinomycetota</taxon>
        <taxon>Thermoleophilia</taxon>
        <taxon>Solirubrobacterales</taxon>
        <taxon>Baekduiaceae</taxon>
        <taxon>Svornostia</taxon>
    </lineage>
</organism>
<evidence type="ECO:0000313" key="1">
    <source>
        <dbReference type="EMBL" id="UUY02920.1"/>
    </source>
</evidence>
<sequence length="53" mass="5188">MTTRIARSVTSVPDGRAISTVSGAAAGAEAGPTSVAPSAAATMWRALTGRGSR</sequence>
<gene>
    <name evidence="1" type="ORF">LRS13_19870</name>
</gene>
<dbReference type="Proteomes" id="UP001058860">
    <property type="component" value="Chromosome"/>
</dbReference>